<dbReference type="RefSeq" id="XP_022405771.1">
    <property type="nucleotide sequence ID" value="XM_022543052.1"/>
</dbReference>
<dbReference type="Proteomes" id="UP000184300">
    <property type="component" value="Unassembled WGS sequence"/>
</dbReference>
<accession>A0A1L9VZ01</accession>
<dbReference type="VEuPathDB" id="FungiDB:ASPGLDRAFT_200059"/>
<reference evidence="2" key="1">
    <citation type="journal article" date="2017" name="Genome Biol.">
        <title>Comparative genomics reveals high biological diversity and specific adaptations in the industrially and medically important fungal genus Aspergillus.</title>
        <authorList>
            <person name="de Vries R.P."/>
            <person name="Riley R."/>
            <person name="Wiebenga A."/>
            <person name="Aguilar-Osorio G."/>
            <person name="Amillis S."/>
            <person name="Uchima C.A."/>
            <person name="Anderluh G."/>
            <person name="Asadollahi M."/>
            <person name="Askin M."/>
            <person name="Barry K."/>
            <person name="Battaglia E."/>
            <person name="Bayram O."/>
            <person name="Benocci T."/>
            <person name="Braus-Stromeyer S.A."/>
            <person name="Caldana C."/>
            <person name="Canovas D."/>
            <person name="Cerqueira G.C."/>
            <person name="Chen F."/>
            <person name="Chen W."/>
            <person name="Choi C."/>
            <person name="Clum A."/>
            <person name="Dos Santos R.A."/>
            <person name="Damasio A.R."/>
            <person name="Diallinas G."/>
            <person name="Emri T."/>
            <person name="Fekete E."/>
            <person name="Flipphi M."/>
            <person name="Freyberg S."/>
            <person name="Gallo A."/>
            <person name="Gournas C."/>
            <person name="Habgood R."/>
            <person name="Hainaut M."/>
            <person name="Harispe M.L."/>
            <person name="Henrissat B."/>
            <person name="Hilden K.S."/>
            <person name="Hope R."/>
            <person name="Hossain A."/>
            <person name="Karabika E."/>
            <person name="Karaffa L."/>
            <person name="Karanyi Z."/>
            <person name="Krasevec N."/>
            <person name="Kuo A."/>
            <person name="Kusch H."/>
            <person name="LaButti K."/>
            <person name="Lagendijk E.L."/>
            <person name="Lapidus A."/>
            <person name="Levasseur A."/>
            <person name="Lindquist E."/>
            <person name="Lipzen A."/>
            <person name="Logrieco A.F."/>
            <person name="MacCabe A."/>
            <person name="Maekelae M.R."/>
            <person name="Malavazi I."/>
            <person name="Melin P."/>
            <person name="Meyer V."/>
            <person name="Mielnichuk N."/>
            <person name="Miskei M."/>
            <person name="Molnar A.P."/>
            <person name="Mule G."/>
            <person name="Ngan C.Y."/>
            <person name="Orejas M."/>
            <person name="Orosz E."/>
            <person name="Ouedraogo J.P."/>
            <person name="Overkamp K.M."/>
            <person name="Park H.-S."/>
            <person name="Perrone G."/>
            <person name="Piumi F."/>
            <person name="Punt P.J."/>
            <person name="Ram A.F."/>
            <person name="Ramon A."/>
            <person name="Rauscher S."/>
            <person name="Record E."/>
            <person name="Riano-Pachon D.M."/>
            <person name="Robert V."/>
            <person name="Roehrig J."/>
            <person name="Ruller R."/>
            <person name="Salamov A."/>
            <person name="Salih N.S."/>
            <person name="Samson R.A."/>
            <person name="Sandor E."/>
            <person name="Sanguinetti M."/>
            <person name="Schuetze T."/>
            <person name="Sepcic K."/>
            <person name="Shelest E."/>
            <person name="Sherlock G."/>
            <person name="Sophianopoulou V."/>
            <person name="Squina F.M."/>
            <person name="Sun H."/>
            <person name="Susca A."/>
            <person name="Todd R.B."/>
            <person name="Tsang A."/>
            <person name="Unkles S.E."/>
            <person name="van de Wiele N."/>
            <person name="van Rossen-Uffink D."/>
            <person name="Oliveira J.V."/>
            <person name="Vesth T.C."/>
            <person name="Visser J."/>
            <person name="Yu J.-H."/>
            <person name="Zhou M."/>
            <person name="Andersen M.R."/>
            <person name="Archer D.B."/>
            <person name="Baker S.E."/>
            <person name="Benoit I."/>
            <person name="Brakhage A.A."/>
            <person name="Braus G.H."/>
            <person name="Fischer R."/>
            <person name="Frisvad J.C."/>
            <person name="Goldman G.H."/>
            <person name="Houbraken J."/>
            <person name="Oakley B."/>
            <person name="Pocsi I."/>
            <person name="Scazzocchio C."/>
            <person name="Seiboth B."/>
            <person name="vanKuyk P.A."/>
            <person name="Wortman J."/>
            <person name="Dyer P.S."/>
            <person name="Grigoriev I.V."/>
        </authorList>
    </citation>
    <scope>NUCLEOTIDE SEQUENCE [LARGE SCALE GENOMIC DNA]</scope>
    <source>
        <strain evidence="2">CBS 516.65</strain>
    </source>
</reference>
<dbReference type="GeneID" id="34459313"/>
<dbReference type="EMBL" id="KV878888">
    <property type="protein sequence ID" value="OJJ89109.1"/>
    <property type="molecule type" value="Genomic_DNA"/>
</dbReference>
<protein>
    <submittedName>
        <fullName evidence="1">Uncharacterized protein</fullName>
    </submittedName>
</protein>
<evidence type="ECO:0000313" key="1">
    <source>
        <dbReference type="EMBL" id="OJJ89109.1"/>
    </source>
</evidence>
<evidence type="ECO:0000313" key="2">
    <source>
        <dbReference type="Proteomes" id="UP000184300"/>
    </source>
</evidence>
<gene>
    <name evidence="1" type="ORF">ASPGLDRAFT_200059</name>
</gene>
<name>A0A1L9VZ01_ASPGL</name>
<keyword evidence="2" id="KW-1185">Reference proteome</keyword>
<dbReference type="AlphaFoldDB" id="A0A1L9VZ01"/>
<proteinExistence type="predicted"/>
<sequence>MITDSRVSEASRRMFVKPLIIAQLYYPSSNVLVKSTYCKIHDRDWFQPRLDLHDSNAKPADVDWPIEAIESLTDVLEDFETLLRSHEGKC</sequence>
<organism evidence="1 2">
    <name type="scientific">Aspergillus glaucus CBS 516.65</name>
    <dbReference type="NCBI Taxonomy" id="1160497"/>
    <lineage>
        <taxon>Eukaryota</taxon>
        <taxon>Fungi</taxon>
        <taxon>Dikarya</taxon>
        <taxon>Ascomycota</taxon>
        <taxon>Pezizomycotina</taxon>
        <taxon>Eurotiomycetes</taxon>
        <taxon>Eurotiomycetidae</taxon>
        <taxon>Eurotiales</taxon>
        <taxon>Aspergillaceae</taxon>
        <taxon>Aspergillus</taxon>
        <taxon>Aspergillus subgen. Aspergillus</taxon>
    </lineage>
</organism>